<comment type="caution">
    <text evidence="4">The sequence shown here is derived from an EMBL/GenBank/DDBJ whole genome shotgun (WGS) entry which is preliminary data.</text>
</comment>
<feature type="transmembrane region" description="Helical" evidence="2">
    <location>
        <begin position="368"/>
        <end position="401"/>
    </location>
</feature>
<dbReference type="Pfam" id="PF10110">
    <property type="entry name" value="GPDPase_memb"/>
    <property type="match status" value="1"/>
</dbReference>
<feature type="transmembrane region" description="Helical" evidence="2">
    <location>
        <begin position="141"/>
        <end position="165"/>
    </location>
</feature>
<dbReference type="InterPro" id="IPR018476">
    <property type="entry name" value="GlyceroP-diester-Pdiesterase_M"/>
</dbReference>
<keyword evidence="5" id="KW-1185">Reference proteome</keyword>
<protein>
    <recommendedName>
        <fullName evidence="3">Glycerophosphoryl diester phosphodiesterase membrane domain-containing protein</fullName>
    </recommendedName>
</protein>
<sequence>MSEQQWNPVDPAGAAGPDRAAPPEPDPGATQYAPPYGATQYAPPYGAPAVPPQPYPAQPYPDPSTSPQYGAPQYPAPPHGTPQYPVPQYATSAYAAQYGAPAWSPPPKPGLLPLRPLGFGQLLAAPFQEIRRNAGPVVGSGLLVGVASTLVSTLLLIPVVFWAVSRSESATADDSDLVLAGSIGAVILAALALSLVSVVFAAFLQGVVITDVARGTLGERARFGELWRAAGRRVWPLIGYALLVGAVVLVAMLFFAGLFFGGVVLGGPAGVVIAVILGLALGLGAVVLAFWLQTKLVAVPTIIVLERAGLGAAIARSWRLTRGRFWPIFGVLLLIQAIVQTAAQVVTLPISLLGPLLGGVIDPTYSGAYLGVSIGVSVLTLVITMLVSGLASVVTSSIGAIVTIDQRMRSEGLDLELQRVVEARAAGRATGDPFAAPGSPESFDPAPSATAW</sequence>
<evidence type="ECO:0000256" key="2">
    <source>
        <dbReference type="SAM" id="Phobius"/>
    </source>
</evidence>
<feature type="domain" description="Glycerophosphoryl diester phosphodiesterase membrane" evidence="3">
    <location>
        <begin position="285"/>
        <end position="395"/>
    </location>
</feature>
<evidence type="ECO:0000313" key="5">
    <source>
        <dbReference type="Proteomes" id="UP000438182"/>
    </source>
</evidence>
<feature type="transmembrane region" description="Helical" evidence="2">
    <location>
        <begin position="237"/>
        <end position="265"/>
    </location>
</feature>
<feature type="compositionally biased region" description="Pro residues" evidence="1">
    <location>
        <begin position="45"/>
        <end position="64"/>
    </location>
</feature>
<dbReference type="AlphaFoldDB" id="A0A6I4P3T2"/>
<dbReference type="Proteomes" id="UP000438182">
    <property type="component" value="Unassembled WGS sequence"/>
</dbReference>
<proteinExistence type="predicted"/>
<keyword evidence="2" id="KW-0812">Transmembrane</keyword>
<name>A0A6I4P3T2_9MICO</name>
<feature type="region of interest" description="Disordered" evidence="1">
    <location>
        <begin position="1"/>
        <end position="85"/>
    </location>
</feature>
<reference evidence="4 5" key="1">
    <citation type="submission" date="2019-12" db="EMBL/GenBank/DDBJ databases">
        <authorList>
            <person name="Kim Y.S."/>
        </authorList>
    </citation>
    <scope>NUCLEOTIDE SEQUENCE [LARGE SCALE GENOMIC DNA]</scope>
    <source>
        <strain evidence="4 5">MMS17-SY077</strain>
    </source>
</reference>
<accession>A0A6I4P3T2</accession>
<keyword evidence="2" id="KW-1133">Transmembrane helix</keyword>
<keyword evidence="2" id="KW-0472">Membrane</keyword>
<feature type="compositionally biased region" description="Low complexity" evidence="1">
    <location>
        <begin position="10"/>
        <end position="19"/>
    </location>
</feature>
<gene>
    <name evidence="4" type="ORF">GB864_09955</name>
</gene>
<dbReference type="EMBL" id="WSTA01000039">
    <property type="protein sequence ID" value="MWB98869.1"/>
    <property type="molecule type" value="Genomic_DNA"/>
</dbReference>
<feature type="region of interest" description="Disordered" evidence="1">
    <location>
        <begin position="431"/>
        <end position="452"/>
    </location>
</feature>
<evidence type="ECO:0000313" key="4">
    <source>
        <dbReference type="EMBL" id="MWB98869.1"/>
    </source>
</evidence>
<evidence type="ECO:0000256" key="1">
    <source>
        <dbReference type="SAM" id="MobiDB-lite"/>
    </source>
</evidence>
<dbReference type="RefSeq" id="WP_160424591.1">
    <property type="nucleotide sequence ID" value="NZ_WSTA01000039.1"/>
</dbReference>
<evidence type="ECO:0000259" key="3">
    <source>
        <dbReference type="Pfam" id="PF10110"/>
    </source>
</evidence>
<feature type="transmembrane region" description="Helical" evidence="2">
    <location>
        <begin position="325"/>
        <end position="348"/>
    </location>
</feature>
<organism evidence="4 5">
    <name type="scientific">Agromyces seonyuensis</name>
    <dbReference type="NCBI Taxonomy" id="2662446"/>
    <lineage>
        <taxon>Bacteria</taxon>
        <taxon>Bacillati</taxon>
        <taxon>Actinomycetota</taxon>
        <taxon>Actinomycetes</taxon>
        <taxon>Micrococcales</taxon>
        <taxon>Microbacteriaceae</taxon>
        <taxon>Agromyces</taxon>
    </lineage>
</organism>
<feature type="transmembrane region" description="Helical" evidence="2">
    <location>
        <begin position="177"/>
        <end position="204"/>
    </location>
</feature>
<feature type="transmembrane region" description="Helical" evidence="2">
    <location>
        <begin position="271"/>
        <end position="292"/>
    </location>
</feature>